<dbReference type="PANTHER" id="PTHR43205:SF7">
    <property type="entry name" value="PROSTAGLANDIN REDUCTASE 1"/>
    <property type="match status" value="1"/>
</dbReference>
<feature type="non-terminal residue" evidence="1">
    <location>
        <position position="1"/>
    </location>
</feature>
<dbReference type="InterPro" id="IPR011032">
    <property type="entry name" value="GroES-like_sf"/>
</dbReference>
<dbReference type="AlphaFoldDB" id="A0A6S6T7V2"/>
<protein>
    <submittedName>
        <fullName evidence="1">Oxidoreductase YncB</fullName>
    </submittedName>
</protein>
<proteinExistence type="predicted"/>
<reference evidence="1" key="1">
    <citation type="submission" date="2020-01" db="EMBL/GenBank/DDBJ databases">
        <authorList>
            <person name="Meier V. D."/>
            <person name="Meier V D."/>
        </authorList>
    </citation>
    <scope>NUCLEOTIDE SEQUENCE</scope>
    <source>
        <strain evidence="1">HLG_WM_MAG_08</strain>
    </source>
</reference>
<accession>A0A6S6T7V2</accession>
<name>A0A6S6T7V2_9GAMM</name>
<dbReference type="PANTHER" id="PTHR43205">
    <property type="entry name" value="PROSTAGLANDIN REDUCTASE"/>
    <property type="match status" value="1"/>
</dbReference>
<gene>
    <name evidence="1" type="ORF">HELGO_WM46708</name>
</gene>
<dbReference type="GO" id="GO:0016628">
    <property type="term" value="F:oxidoreductase activity, acting on the CH-CH group of donors, NAD or NADP as acceptor"/>
    <property type="evidence" value="ECO:0007669"/>
    <property type="project" value="InterPro"/>
</dbReference>
<dbReference type="Gene3D" id="3.90.180.10">
    <property type="entry name" value="Medium-chain alcohol dehydrogenases, catalytic domain"/>
    <property type="match status" value="1"/>
</dbReference>
<sequence>PEGPDQTGLLMRVMLTKRIHMQGFIVFDDFGHRYPEFFKDMSRWLQEGKIQYTEDLVDGLDNAVDAFIGLLDGKNFGKLVVKVGGE</sequence>
<dbReference type="InterPro" id="IPR045010">
    <property type="entry name" value="MDR_fam"/>
</dbReference>
<dbReference type="EMBL" id="CACVAV010000268">
    <property type="protein sequence ID" value="CAA6816882.1"/>
    <property type="molecule type" value="Genomic_DNA"/>
</dbReference>
<dbReference type="SUPFAM" id="SSF50129">
    <property type="entry name" value="GroES-like"/>
    <property type="match status" value="1"/>
</dbReference>
<organism evidence="1">
    <name type="scientific">uncultured Thiotrichaceae bacterium</name>
    <dbReference type="NCBI Taxonomy" id="298394"/>
    <lineage>
        <taxon>Bacteria</taxon>
        <taxon>Pseudomonadati</taxon>
        <taxon>Pseudomonadota</taxon>
        <taxon>Gammaproteobacteria</taxon>
        <taxon>Thiotrichales</taxon>
        <taxon>Thiotrichaceae</taxon>
        <taxon>environmental samples</taxon>
    </lineage>
</organism>
<evidence type="ECO:0000313" key="1">
    <source>
        <dbReference type="EMBL" id="CAA6816882.1"/>
    </source>
</evidence>